<feature type="domain" description="Penicillin-binding protein transpeptidase" evidence="2">
    <location>
        <begin position="164"/>
        <end position="492"/>
    </location>
</feature>
<dbReference type="GO" id="GO:0071555">
    <property type="term" value="P:cell wall organization"/>
    <property type="evidence" value="ECO:0007669"/>
    <property type="project" value="TreeGrafter"/>
</dbReference>
<organism evidence="4">
    <name type="scientific">Gordonia sp. MP11Mi</name>
    <dbReference type="NCBI Taxonomy" id="3022769"/>
    <lineage>
        <taxon>Bacteria</taxon>
        <taxon>Bacillati</taxon>
        <taxon>Actinomycetota</taxon>
        <taxon>Actinomycetes</taxon>
        <taxon>Mycobacteriales</taxon>
        <taxon>Gordoniaceae</taxon>
        <taxon>Gordonia</taxon>
    </lineage>
</organism>
<dbReference type="InterPro" id="IPR012338">
    <property type="entry name" value="Beta-lactam/transpept-like"/>
</dbReference>
<dbReference type="GO" id="GO:0071972">
    <property type="term" value="F:peptidoglycan L,D-transpeptidase activity"/>
    <property type="evidence" value="ECO:0007669"/>
    <property type="project" value="TreeGrafter"/>
</dbReference>
<dbReference type="SUPFAM" id="SSF56601">
    <property type="entry name" value="beta-lactamase/transpeptidase-like"/>
    <property type="match status" value="1"/>
</dbReference>
<proteinExistence type="predicted"/>
<dbReference type="Gene3D" id="3.90.1310.10">
    <property type="entry name" value="Penicillin-binding protein 2a (Domain 2)"/>
    <property type="match status" value="1"/>
</dbReference>
<accession>A0AA97CUF2</accession>
<evidence type="ECO:0000313" key="4">
    <source>
        <dbReference type="EMBL" id="WOC12197.1"/>
    </source>
</evidence>
<dbReference type="Pfam" id="PF00905">
    <property type="entry name" value="Transpeptidase"/>
    <property type="match status" value="1"/>
</dbReference>
<dbReference type="GO" id="GO:0008658">
    <property type="term" value="F:penicillin binding"/>
    <property type="evidence" value="ECO:0007669"/>
    <property type="project" value="InterPro"/>
</dbReference>
<gene>
    <name evidence="4" type="primary">pbpA</name>
    <name evidence="4" type="ORF">MP11Mi_12800</name>
</gene>
<dbReference type="Pfam" id="PF21922">
    <property type="entry name" value="PBP_dimer_2"/>
    <property type="match status" value="1"/>
</dbReference>
<dbReference type="PANTHER" id="PTHR30627">
    <property type="entry name" value="PEPTIDOGLYCAN D,D-TRANSPEPTIDASE"/>
    <property type="match status" value="1"/>
</dbReference>
<name>A0AA97CUF2_9ACTN</name>
<feature type="region of interest" description="Disordered" evidence="1">
    <location>
        <begin position="419"/>
        <end position="442"/>
    </location>
</feature>
<dbReference type="GO" id="GO:0005886">
    <property type="term" value="C:plasma membrane"/>
    <property type="evidence" value="ECO:0007669"/>
    <property type="project" value="TreeGrafter"/>
</dbReference>
<dbReference type="InterPro" id="IPR001460">
    <property type="entry name" value="PCN-bd_Tpept"/>
</dbReference>
<evidence type="ECO:0000259" key="3">
    <source>
        <dbReference type="Pfam" id="PF21922"/>
    </source>
</evidence>
<evidence type="ECO:0000259" key="2">
    <source>
        <dbReference type="Pfam" id="PF00905"/>
    </source>
</evidence>
<sequence>MNKPIQRVAVAAIVLVVALLANATYLQVFKADSLRSDTRNSRVLLDEYSRERGVIVAADGTVIAQSVATDNKFKYLRKYPTNPKAFAPVTGYFSFVYRADRGIEAAEDSVLNGNDDRLFTQRFMDMFSGRDPRGGNVVTTIDPGLQRTAYQELAGADCDGPCRGAVVAIEPGTGKILAMASTPSYNPNDIATQDFGQAEKAWTSMTDESADSPLVNRATSALYPPGSTFKVVSTATALDAGLGADTRLTAAPRWQLPDSDTFLSNDSGSTCPDSSNGSVTLTQAFEHSCNTAFAQLVTEKVPGDKPEKFTSTAKSFGVGEDPAGIPMPVAKSSVGDIGDDLAALGQSAIGQRDVRLTVLENAVIAATVANGGSRMRPYLVDKLQTADLRTISTTSPTTLNRPLTADRANILTDMMIKSEQSTAGSQPGIASKTGTAEHSDTAQGGETPYAWYIAFSPGTNKRIAVAVMLENGAQGQNSYGGVVAAPIGRAVMNAYTGGGR</sequence>
<protein>
    <submittedName>
        <fullName evidence="4">Penicillin-binding protein A</fullName>
    </submittedName>
</protein>
<dbReference type="AlphaFoldDB" id="A0AA97CUF2"/>
<dbReference type="EMBL" id="CP128986">
    <property type="protein sequence ID" value="WOC12197.1"/>
    <property type="molecule type" value="Genomic_DNA"/>
</dbReference>
<feature type="domain" description="Penicillin binding protein A dimerisation" evidence="3">
    <location>
        <begin position="52"/>
        <end position="137"/>
    </location>
</feature>
<reference evidence="4" key="1">
    <citation type="submission" date="2023-06" db="EMBL/GenBank/DDBJ databases">
        <title>Gordonia sp. nov. and Pseudochrobactrum sp. nov., two species isolated from the burying beetle Nicrophorus vespilloides.</title>
        <authorList>
            <person name="Poehlein A."/>
            <person name="Guzman J."/>
            <person name="Daniel R."/>
            <person name="Vilcinskas A."/>
        </authorList>
    </citation>
    <scope>NUCLEOTIDE SEQUENCE</scope>
    <source>
        <strain evidence="4">MP11Mi</strain>
    </source>
</reference>
<dbReference type="Gene3D" id="3.40.710.10">
    <property type="entry name" value="DD-peptidase/beta-lactamase superfamily"/>
    <property type="match status" value="1"/>
</dbReference>
<dbReference type="RefSeq" id="WP_420041448.1">
    <property type="nucleotide sequence ID" value="NZ_CP128986.1"/>
</dbReference>
<evidence type="ECO:0000256" key="1">
    <source>
        <dbReference type="SAM" id="MobiDB-lite"/>
    </source>
</evidence>
<dbReference type="PANTHER" id="PTHR30627:SF24">
    <property type="entry name" value="PENICILLIN-BINDING PROTEIN 4B"/>
    <property type="match status" value="1"/>
</dbReference>
<dbReference type="InterPro" id="IPR054120">
    <property type="entry name" value="PBPA_dimer"/>
</dbReference>
<dbReference type="InterPro" id="IPR050515">
    <property type="entry name" value="Beta-lactam/transpept"/>
</dbReference>